<dbReference type="OrthoDB" id="4759734at2"/>
<dbReference type="RefSeq" id="WP_085895349.1">
    <property type="nucleotide sequence ID" value="NZ_FWFY01000002.1"/>
</dbReference>
<keyword evidence="4" id="KW-0997">Cell inner membrane</keyword>
<keyword evidence="11 12" id="KW-0472">Membrane</keyword>
<keyword evidence="9" id="KW-0408">Iron</keyword>
<name>A0A1X6YPK6_9RHOB</name>
<comment type="subcellular location">
    <subcellularLocation>
        <location evidence="1">Cell inner membrane</location>
        <topology evidence="1">Multi-pass membrane protein</topology>
    </subcellularLocation>
</comment>
<keyword evidence="5 12" id="KW-0812">Transmembrane</keyword>
<evidence type="ECO:0000256" key="5">
    <source>
        <dbReference type="ARBA" id="ARBA00022692"/>
    </source>
</evidence>
<keyword evidence="10 15" id="KW-0503">Monooxygenase</keyword>
<evidence type="ECO:0000256" key="1">
    <source>
        <dbReference type="ARBA" id="ARBA00004429"/>
    </source>
</evidence>
<keyword evidence="6" id="KW-0479">Metal-binding</keyword>
<evidence type="ECO:0000256" key="10">
    <source>
        <dbReference type="ARBA" id="ARBA00023033"/>
    </source>
</evidence>
<evidence type="ECO:0000256" key="9">
    <source>
        <dbReference type="ARBA" id="ARBA00023004"/>
    </source>
</evidence>
<dbReference type="GO" id="GO:0046872">
    <property type="term" value="F:metal ion binding"/>
    <property type="evidence" value="ECO:0007669"/>
    <property type="project" value="UniProtKB-KW"/>
</dbReference>
<gene>
    <name evidence="15" type="primary">alkB2</name>
    <name evidence="14" type="ORF">CLV79_101101</name>
    <name evidence="15" type="ORF">LOS8367_00985</name>
</gene>
<dbReference type="Proteomes" id="UP000240624">
    <property type="component" value="Unassembled WGS sequence"/>
</dbReference>
<evidence type="ECO:0000256" key="6">
    <source>
        <dbReference type="ARBA" id="ARBA00022723"/>
    </source>
</evidence>
<evidence type="ECO:0000256" key="12">
    <source>
        <dbReference type="SAM" id="Phobius"/>
    </source>
</evidence>
<feature type="transmembrane region" description="Helical" evidence="12">
    <location>
        <begin position="77"/>
        <end position="97"/>
    </location>
</feature>
<reference evidence="15 16" key="1">
    <citation type="submission" date="2017-03" db="EMBL/GenBank/DDBJ databases">
        <authorList>
            <person name="Afonso C.L."/>
            <person name="Miller P.J."/>
            <person name="Scott M.A."/>
            <person name="Spackman E."/>
            <person name="Goraichik I."/>
            <person name="Dimitrov K.M."/>
            <person name="Suarez D.L."/>
            <person name="Swayne D.E."/>
        </authorList>
    </citation>
    <scope>NUCLEOTIDE SEQUENCE [LARGE SCALE GENOMIC DNA]</scope>
    <source>
        <strain evidence="15 16">CECT 8367</strain>
    </source>
</reference>
<proteinExistence type="inferred from homology"/>
<evidence type="ECO:0000256" key="4">
    <source>
        <dbReference type="ARBA" id="ARBA00022519"/>
    </source>
</evidence>
<dbReference type="EMBL" id="FWFY01000002">
    <property type="protein sequence ID" value="SLN27568.1"/>
    <property type="molecule type" value="Genomic_DNA"/>
</dbReference>
<keyword evidence="3" id="KW-1003">Cell membrane</keyword>
<dbReference type="AlphaFoldDB" id="A0A1X6YPK6"/>
<keyword evidence="7 12" id="KW-1133">Transmembrane helix</keyword>
<keyword evidence="8 15" id="KW-0560">Oxidoreductase</keyword>
<protein>
    <submittedName>
        <fullName evidence="14 15">Alkane 1-monooxygenase</fullName>
        <ecNumber evidence="15">1.14.15.3</ecNumber>
    </submittedName>
</protein>
<dbReference type="InterPro" id="IPR005804">
    <property type="entry name" value="FA_desaturase_dom"/>
</dbReference>
<evidence type="ECO:0000256" key="3">
    <source>
        <dbReference type="ARBA" id="ARBA00022475"/>
    </source>
</evidence>
<comment type="similarity">
    <text evidence="2">Belongs to the fatty acid desaturase type 1 family. AlkB subfamily.</text>
</comment>
<organism evidence="15 16">
    <name type="scientific">Limimaricola soesokkakensis</name>
    <dbReference type="NCBI Taxonomy" id="1343159"/>
    <lineage>
        <taxon>Bacteria</taxon>
        <taxon>Pseudomonadati</taxon>
        <taxon>Pseudomonadota</taxon>
        <taxon>Alphaproteobacteria</taxon>
        <taxon>Rhodobacterales</taxon>
        <taxon>Paracoccaceae</taxon>
        <taxon>Limimaricola</taxon>
    </lineage>
</organism>
<evidence type="ECO:0000313" key="14">
    <source>
        <dbReference type="EMBL" id="PSK88269.1"/>
    </source>
</evidence>
<dbReference type="EC" id="1.14.15.3" evidence="15"/>
<evidence type="ECO:0000256" key="7">
    <source>
        <dbReference type="ARBA" id="ARBA00022989"/>
    </source>
</evidence>
<evidence type="ECO:0000259" key="13">
    <source>
        <dbReference type="Pfam" id="PF00487"/>
    </source>
</evidence>
<dbReference type="EMBL" id="PYGB01000001">
    <property type="protein sequence ID" value="PSK88269.1"/>
    <property type="molecule type" value="Genomic_DNA"/>
</dbReference>
<keyword evidence="17" id="KW-1185">Reference proteome</keyword>
<feature type="transmembrane region" description="Helical" evidence="12">
    <location>
        <begin position="12"/>
        <end position="30"/>
    </location>
</feature>
<dbReference type="InterPro" id="IPR033885">
    <property type="entry name" value="AlkB/XylM"/>
</dbReference>
<dbReference type="Proteomes" id="UP000193495">
    <property type="component" value="Unassembled WGS sequence"/>
</dbReference>
<dbReference type="GO" id="GO:0004497">
    <property type="term" value="F:monooxygenase activity"/>
    <property type="evidence" value="ECO:0007669"/>
    <property type="project" value="UniProtKB-KW"/>
</dbReference>
<dbReference type="Pfam" id="PF00487">
    <property type="entry name" value="FA_desaturase"/>
    <property type="match status" value="1"/>
</dbReference>
<dbReference type="PANTHER" id="PTHR38674:SF1">
    <property type="entry name" value="ALKANE 1-MONOOXYGENASE 1"/>
    <property type="match status" value="1"/>
</dbReference>
<dbReference type="GO" id="GO:0006629">
    <property type="term" value="P:lipid metabolic process"/>
    <property type="evidence" value="ECO:0007669"/>
    <property type="project" value="InterPro"/>
</dbReference>
<sequence>MTTLPAPRAPFLSALPYWVSLLTLPLAAVAAHMGGWWVLLLPAFAWLLFDILDLVGGLDRSNPDPETPESALIWHRLLTMIWVPAQAVMTFGLVFYSSRAGHLGTWEKIGLFVGQGVISGAVGIVYAHELLHQRDRLERWLGDILLAMVLWSPFRSHHLRVHHLHVGTPADVVTARYNEGFHRHFFRVLWRMPRDAWRAEARLLARKGLSMRSAKNPFWRYAALQAGMLGLALALGGIEGLVLFALQAFVAIWQLELVNYIEHYGLTRKHLGEGRYDHVQPRHSWNAEHRASNRLLINLQRHSDHHYKPDRRYPLLQTYPEDEAPQLPQGYPIMGVAALIPPVWRRMMNPRVRAWRRRFYPEITDWGPYKRSELPLPRGA</sequence>
<evidence type="ECO:0000313" key="16">
    <source>
        <dbReference type="Proteomes" id="UP000193495"/>
    </source>
</evidence>
<reference evidence="14 17" key="2">
    <citation type="submission" date="2018-03" db="EMBL/GenBank/DDBJ databases">
        <title>Genomic Encyclopedia of Archaeal and Bacterial Type Strains, Phase II (KMG-II): from individual species to whole genera.</title>
        <authorList>
            <person name="Goeker M."/>
        </authorList>
    </citation>
    <scope>NUCLEOTIDE SEQUENCE [LARGE SCALE GENOMIC DNA]</scope>
    <source>
        <strain evidence="14 17">DSM 29956</strain>
    </source>
</reference>
<feature type="transmembrane region" description="Helical" evidence="12">
    <location>
        <begin position="36"/>
        <end position="56"/>
    </location>
</feature>
<evidence type="ECO:0000256" key="2">
    <source>
        <dbReference type="ARBA" id="ARBA00010823"/>
    </source>
</evidence>
<evidence type="ECO:0000313" key="17">
    <source>
        <dbReference type="Proteomes" id="UP000240624"/>
    </source>
</evidence>
<dbReference type="CDD" id="cd03512">
    <property type="entry name" value="Alkane-hydroxylase"/>
    <property type="match status" value="1"/>
</dbReference>
<feature type="domain" description="Fatty acid desaturase" evidence="13">
    <location>
        <begin position="111"/>
        <end position="333"/>
    </location>
</feature>
<dbReference type="PANTHER" id="PTHR38674">
    <property type="entry name" value="ALKANE 1-MONOOXYGENASE 1"/>
    <property type="match status" value="1"/>
</dbReference>
<accession>A0A1X6YPK6</accession>
<evidence type="ECO:0000256" key="11">
    <source>
        <dbReference type="ARBA" id="ARBA00023136"/>
    </source>
</evidence>
<dbReference type="GO" id="GO:0005886">
    <property type="term" value="C:plasma membrane"/>
    <property type="evidence" value="ECO:0007669"/>
    <property type="project" value="UniProtKB-SubCell"/>
</dbReference>
<evidence type="ECO:0000313" key="15">
    <source>
        <dbReference type="EMBL" id="SLN27568.1"/>
    </source>
</evidence>
<evidence type="ECO:0000256" key="8">
    <source>
        <dbReference type="ARBA" id="ARBA00023002"/>
    </source>
</evidence>